<dbReference type="Proteomes" id="UP001337723">
    <property type="component" value="Chromosome"/>
</dbReference>
<dbReference type="Pfam" id="PF13598">
    <property type="entry name" value="DUF4139"/>
    <property type="match status" value="1"/>
</dbReference>
<feature type="signal peptide" evidence="1">
    <location>
        <begin position="1"/>
        <end position="19"/>
    </location>
</feature>
<feature type="domain" description="DUF4140" evidence="3">
    <location>
        <begin position="31"/>
        <end position="137"/>
    </location>
</feature>
<dbReference type="EMBL" id="AP027266">
    <property type="protein sequence ID" value="BDW87209.1"/>
    <property type="molecule type" value="Genomic_DNA"/>
</dbReference>
<dbReference type="AlphaFoldDB" id="A0AA48KKH9"/>
<dbReference type="InterPro" id="IPR037291">
    <property type="entry name" value="DUF4139"/>
</dbReference>
<evidence type="ECO:0000259" key="3">
    <source>
        <dbReference type="Pfam" id="PF13600"/>
    </source>
</evidence>
<feature type="chain" id="PRO_5041443208" description="DUF4139 domain-containing protein" evidence="1">
    <location>
        <begin position="20"/>
        <end position="547"/>
    </location>
</feature>
<evidence type="ECO:0000256" key="1">
    <source>
        <dbReference type="SAM" id="SignalP"/>
    </source>
</evidence>
<keyword evidence="5" id="KW-1185">Reference proteome</keyword>
<dbReference type="Pfam" id="PF13600">
    <property type="entry name" value="DUF4140"/>
    <property type="match status" value="1"/>
</dbReference>
<name>A0AA48KKH9_9RHOB</name>
<evidence type="ECO:0000259" key="2">
    <source>
        <dbReference type="Pfam" id="PF13598"/>
    </source>
</evidence>
<dbReference type="InterPro" id="IPR025554">
    <property type="entry name" value="DUF4140"/>
</dbReference>
<protein>
    <recommendedName>
        <fullName evidence="6">DUF4139 domain-containing protein</fullName>
    </recommendedName>
</protein>
<evidence type="ECO:0008006" key="6">
    <source>
        <dbReference type="Google" id="ProtNLM"/>
    </source>
</evidence>
<dbReference type="PANTHER" id="PTHR31005">
    <property type="entry name" value="DUF4139 DOMAIN-CONTAINING PROTEIN"/>
    <property type="match status" value="1"/>
</dbReference>
<proteinExistence type="predicted"/>
<sequence length="547" mass="57917">MRFALSLTAALLTGTAALADDIVIRADIDAATVFLSGAEITQRASATIPAGTHRLLIAMPDAARVDRIGITGPDGLSLGLPQPFSGQVIAEGALDDAEQATARADVAAAQAALQAAQDDLGAADAGLRALEAQLAYLTALSRGGPEGAAMPVDPATLPQLLATLGAETERVQAAILAAQITRRDLTQILQDRQADLASAMAALDRLRPFGTSIDGVEVTVTTETELSAELVLDYLSFDAGWEPSYEFRLNSETGVLDIARHVTLYTDGRTRWHDVAVTVSTAEPNRQRLPSEVYPTPARIMEPAPPIAMETSRLGGPGLEMADVIPMPALVAEPMAAVAIEGLSLSYVLAGPVSIGPGGEAVLPLDTMTLATETTARAVPRVDDTAFLIAAGRNDTGEPILPGHARFFRDGALVGEDVTDLIPAGAEMELAFGPLDHLRLIWIDRTLAEGDRGVFTSSNTQDRQIAFGVENLSDRAEEVRLVYATPFAEQEDLEIEVTLAPAPDARDIDDRRGVHAWDLSVPAGATRLIEMGVALEWPEGQVLTWWP</sequence>
<dbReference type="KEGG" id="rmai:MACH21_33860"/>
<gene>
    <name evidence="4" type="ORF">MACH21_33860</name>
</gene>
<dbReference type="NCBIfam" id="TIGR02231">
    <property type="entry name" value="mucoidy inhibitor MuiA family protein"/>
    <property type="match status" value="1"/>
</dbReference>
<dbReference type="RefSeq" id="WP_338273287.1">
    <property type="nucleotide sequence ID" value="NZ_AP027266.1"/>
</dbReference>
<dbReference type="InterPro" id="IPR011935">
    <property type="entry name" value="CHP02231"/>
</dbReference>
<evidence type="ECO:0000313" key="4">
    <source>
        <dbReference type="EMBL" id="BDW87209.1"/>
    </source>
</evidence>
<evidence type="ECO:0000313" key="5">
    <source>
        <dbReference type="Proteomes" id="UP001337723"/>
    </source>
</evidence>
<accession>A0AA48KKH9</accession>
<organism evidence="4 5">
    <name type="scientific">Roseicyclus marinus</name>
    <dbReference type="NCBI Taxonomy" id="2161673"/>
    <lineage>
        <taxon>Bacteria</taxon>
        <taxon>Pseudomonadati</taxon>
        <taxon>Pseudomonadota</taxon>
        <taxon>Alphaproteobacteria</taxon>
        <taxon>Rhodobacterales</taxon>
        <taxon>Roseobacteraceae</taxon>
        <taxon>Roseicyclus</taxon>
    </lineage>
</organism>
<feature type="domain" description="DUF4139" evidence="2">
    <location>
        <begin position="232"/>
        <end position="539"/>
    </location>
</feature>
<dbReference type="PANTHER" id="PTHR31005:SF8">
    <property type="entry name" value="DUF4139 DOMAIN-CONTAINING PROTEIN"/>
    <property type="match status" value="1"/>
</dbReference>
<reference evidence="4 5" key="1">
    <citation type="submission" date="2023-01" db="EMBL/GenBank/DDBJ databases">
        <title>Complete genome sequence of Roseicyclus marinus strain Dej080120_10.</title>
        <authorList>
            <person name="Ueki S."/>
            <person name="Maruyama F."/>
        </authorList>
    </citation>
    <scope>NUCLEOTIDE SEQUENCE [LARGE SCALE GENOMIC DNA]</scope>
    <source>
        <strain evidence="4 5">Dej080120_10</strain>
    </source>
</reference>
<keyword evidence="1" id="KW-0732">Signal</keyword>